<dbReference type="PANTHER" id="PTHR11236">
    <property type="entry name" value="AMINOBENZOATE/ANTHRANILATE SYNTHASE"/>
    <property type="match status" value="1"/>
</dbReference>
<dbReference type="InterPro" id="IPR005802">
    <property type="entry name" value="ADC_synth_comp_1"/>
</dbReference>
<comment type="caution">
    <text evidence="2">The sequence shown here is derived from an EMBL/GenBank/DDBJ whole genome shotgun (WGS) entry which is preliminary data.</text>
</comment>
<dbReference type="PRINTS" id="PR00095">
    <property type="entry name" value="ANTSNTHASEI"/>
</dbReference>
<dbReference type="GO" id="GO:0000162">
    <property type="term" value="P:L-tryptophan biosynthetic process"/>
    <property type="evidence" value="ECO:0007669"/>
    <property type="project" value="TreeGrafter"/>
</dbReference>
<dbReference type="SUPFAM" id="SSF56322">
    <property type="entry name" value="ADC synthase"/>
    <property type="match status" value="1"/>
</dbReference>
<name>A0A853KCV7_9BACL</name>
<gene>
    <name evidence="2" type="ORF">AYW79_03685</name>
</gene>
<dbReference type="GO" id="GO:0009396">
    <property type="term" value="P:folic acid-containing compound biosynthetic process"/>
    <property type="evidence" value="ECO:0007669"/>
    <property type="project" value="InterPro"/>
</dbReference>
<proteinExistence type="predicted"/>
<dbReference type="InterPro" id="IPR005801">
    <property type="entry name" value="ADC_synthase"/>
</dbReference>
<dbReference type="InterPro" id="IPR043131">
    <property type="entry name" value="BCAT-like_N"/>
</dbReference>
<dbReference type="OrthoDB" id="9803598at2"/>
<sequence length="583" mass="65769">MFGVERNPYFMFHFSDPRGQIRPRVFTDPKTVLIAHSLAEVRQALEQVDSWVKKGYYAAGYLSYEAAPAFDPAYDVTEDSKIPLLFFAIFERETNALCHADSARYECSPWRADTLPEVYDAHLARIKHAIAQGDTYQVNYTMRLRAQFAGDDLAYYHALREAQQANYCAYLNIGRFRILSASPELFFRLEGKRVITRPMKGTVRRGRWLQEDEQLAAWLHASEKNRVENVMIVDLLRNDLSKIPGACEVSVPSLFALERYPTVHQMTSTVSTKIGEHATFVDVLAALFPCGSITGAPKISTMRLIAELESQPREIYCGAIGLIEPGGDATFNVAIRTLLLDRETGEALYGVGGGITWNSEPRDEYAEALTKAALLDVHSGAFELLETMRLECGAYMLLERHLKRLSESAKYFGMAVDLLEVRRRLAEHALLHGDERRRVRLLVSKDGDQRIESTPFQAFQNGPLQVAVAKVPILSSLRFLYHKTTQRTVYETQQKDNPGCFDVLLWNERGELTEFTNGNLVLEMDGRLVTPARDSGLLAGTFRGLLLDAGILEEKVLTIADVRRASQVWLINSVRGWVLVHVE</sequence>
<dbReference type="InterPro" id="IPR019999">
    <property type="entry name" value="Anth_synth_I-like"/>
</dbReference>
<evidence type="ECO:0000259" key="1">
    <source>
        <dbReference type="Pfam" id="PF00425"/>
    </source>
</evidence>
<dbReference type="Pfam" id="PF00425">
    <property type="entry name" value="Chorismate_bind"/>
    <property type="match status" value="1"/>
</dbReference>
<dbReference type="RefSeq" id="WP_067561740.1">
    <property type="nucleotide sequence ID" value="NZ_LSUQ01000006.1"/>
</dbReference>
<dbReference type="Gene3D" id="3.60.120.10">
    <property type="entry name" value="Anthranilate synthase"/>
    <property type="match status" value="1"/>
</dbReference>
<dbReference type="AlphaFoldDB" id="A0A853KCV7"/>
<dbReference type="EMBL" id="LSUQ01000006">
    <property type="protein sequence ID" value="OAG94866.1"/>
    <property type="molecule type" value="Genomic_DNA"/>
</dbReference>
<dbReference type="SUPFAM" id="SSF56752">
    <property type="entry name" value="D-aminoacid aminotransferase-like PLP-dependent enzymes"/>
    <property type="match status" value="1"/>
</dbReference>
<dbReference type="Proteomes" id="UP000077421">
    <property type="component" value="Unassembled WGS sequence"/>
</dbReference>
<dbReference type="PANTHER" id="PTHR11236:SF50">
    <property type="entry name" value="AMINODEOXYCHORISMATE SYNTHASE COMPONENT 1"/>
    <property type="match status" value="1"/>
</dbReference>
<dbReference type="Gene3D" id="3.20.10.10">
    <property type="entry name" value="D-amino Acid Aminotransferase, subunit A, domain 2"/>
    <property type="match status" value="1"/>
</dbReference>
<dbReference type="InterPro" id="IPR043132">
    <property type="entry name" value="BCAT-like_C"/>
</dbReference>
<dbReference type="Pfam" id="PF01063">
    <property type="entry name" value="Aminotran_4"/>
    <property type="match status" value="1"/>
</dbReference>
<evidence type="ECO:0000313" key="2">
    <source>
        <dbReference type="EMBL" id="OAG94866.1"/>
    </source>
</evidence>
<dbReference type="InterPro" id="IPR036038">
    <property type="entry name" value="Aminotransferase-like"/>
</dbReference>
<evidence type="ECO:0000313" key="3">
    <source>
        <dbReference type="Proteomes" id="UP000077421"/>
    </source>
</evidence>
<feature type="domain" description="Chorismate-utilising enzyme C-terminal" evidence="1">
    <location>
        <begin position="117"/>
        <end position="371"/>
    </location>
</feature>
<dbReference type="GO" id="GO:0046820">
    <property type="term" value="F:4-amino-4-deoxychorismate synthase activity"/>
    <property type="evidence" value="ECO:0007669"/>
    <property type="project" value="TreeGrafter"/>
</dbReference>
<organism evidence="2 3">
    <name type="scientific">Ferroacidibacillus organovorans</name>
    <dbReference type="NCBI Taxonomy" id="1765683"/>
    <lineage>
        <taxon>Bacteria</taxon>
        <taxon>Bacillati</taxon>
        <taxon>Bacillota</taxon>
        <taxon>Bacilli</taxon>
        <taxon>Bacillales</taxon>
        <taxon>Alicyclobacillaceae</taxon>
        <taxon>Ferroacidibacillus</taxon>
    </lineage>
</organism>
<protein>
    <submittedName>
        <fullName evidence="2">Aminobenzoate synthetase</fullName>
    </submittedName>
</protein>
<accession>A0A853KCV7</accession>
<dbReference type="Gene3D" id="3.30.470.10">
    <property type="match status" value="1"/>
</dbReference>
<dbReference type="InterPro" id="IPR015890">
    <property type="entry name" value="Chorismate_C"/>
</dbReference>
<dbReference type="InterPro" id="IPR001544">
    <property type="entry name" value="Aminotrans_IV"/>
</dbReference>
<reference evidence="2 3" key="1">
    <citation type="submission" date="2016-02" db="EMBL/GenBank/DDBJ databases">
        <title>Draft genome sequence of Acidibacillus ferrooxidans SLC66.</title>
        <authorList>
            <person name="Oliveira G."/>
            <person name="Nancucheo I."/>
            <person name="Dall'Agnol H."/>
            <person name="Johnson B."/>
            <person name="Oliveira R."/>
            <person name="Nunes G.L."/>
            <person name="Tzotzos G."/>
            <person name="Orellana S.C."/>
            <person name="Salim A.C."/>
            <person name="Araujo F.M."/>
        </authorList>
    </citation>
    <scope>NUCLEOTIDE SEQUENCE [LARGE SCALE GENOMIC DNA]</scope>
    <source>
        <strain evidence="2 3">SLC66</strain>
    </source>
</reference>
<dbReference type="NCBIfam" id="TIGR00553">
    <property type="entry name" value="pabB"/>
    <property type="match status" value="1"/>
</dbReference>